<sequence length="55" mass="5651">MSAMPVGGLVPRAVENAADVVVRNAKIHTGDARRPQAGALAIRDGRITAVGDDVD</sequence>
<dbReference type="InterPro" id="IPR011059">
    <property type="entry name" value="Metal-dep_hydrolase_composite"/>
</dbReference>
<dbReference type="SUPFAM" id="SSF51338">
    <property type="entry name" value="Composite domain of metallo-dependent hydrolases"/>
    <property type="match status" value="1"/>
</dbReference>
<dbReference type="Proteomes" id="UP001611162">
    <property type="component" value="Unassembled WGS sequence"/>
</dbReference>
<dbReference type="Gene3D" id="2.30.40.10">
    <property type="entry name" value="Urease, subunit C, domain 1"/>
    <property type="match status" value="1"/>
</dbReference>
<reference evidence="1 2" key="1">
    <citation type="submission" date="2024-10" db="EMBL/GenBank/DDBJ databases">
        <title>The Natural Products Discovery Center: Release of the First 8490 Sequenced Strains for Exploring Actinobacteria Biosynthetic Diversity.</title>
        <authorList>
            <person name="Kalkreuter E."/>
            <person name="Kautsar S.A."/>
            <person name="Yang D."/>
            <person name="Bader C.D."/>
            <person name="Teijaro C.N."/>
            <person name="Fluegel L."/>
            <person name="Davis C.M."/>
            <person name="Simpson J.R."/>
            <person name="Lauterbach L."/>
            <person name="Steele A.D."/>
            <person name="Gui C."/>
            <person name="Meng S."/>
            <person name="Li G."/>
            <person name="Viehrig K."/>
            <person name="Ye F."/>
            <person name="Su P."/>
            <person name="Kiefer A.F."/>
            <person name="Nichols A."/>
            <person name="Cepeda A.J."/>
            <person name="Yan W."/>
            <person name="Fan B."/>
            <person name="Jiang Y."/>
            <person name="Adhikari A."/>
            <person name="Zheng C.-J."/>
            <person name="Schuster L."/>
            <person name="Cowan T.M."/>
            <person name="Smanski M.J."/>
            <person name="Chevrette M.G."/>
            <person name="De Carvalho L.P.S."/>
            <person name="Shen B."/>
        </authorList>
    </citation>
    <scope>NUCLEOTIDE SEQUENCE [LARGE SCALE GENOMIC DNA]</scope>
    <source>
        <strain evidence="1 2">NPDC020979</strain>
    </source>
</reference>
<evidence type="ECO:0000313" key="2">
    <source>
        <dbReference type="Proteomes" id="UP001611162"/>
    </source>
</evidence>
<organism evidence="1 2">
    <name type="scientific">Streptomyces abikoensis</name>
    <dbReference type="NCBI Taxonomy" id="97398"/>
    <lineage>
        <taxon>Bacteria</taxon>
        <taxon>Bacillati</taxon>
        <taxon>Actinomycetota</taxon>
        <taxon>Actinomycetes</taxon>
        <taxon>Kitasatosporales</taxon>
        <taxon>Streptomycetaceae</taxon>
        <taxon>Streptomyces</taxon>
    </lineage>
</organism>
<evidence type="ECO:0000313" key="1">
    <source>
        <dbReference type="EMBL" id="MFI0914918.1"/>
    </source>
</evidence>
<dbReference type="EMBL" id="JBIRRB010000014">
    <property type="protein sequence ID" value="MFI0914918.1"/>
    <property type="molecule type" value="Genomic_DNA"/>
</dbReference>
<proteinExistence type="predicted"/>
<dbReference type="RefSeq" id="WP_397614672.1">
    <property type="nucleotide sequence ID" value="NZ_JBEYAO010000033.1"/>
</dbReference>
<comment type="caution">
    <text evidence="1">The sequence shown here is derived from an EMBL/GenBank/DDBJ whole genome shotgun (WGS) entry which is preliminary data.</text>
</comment>
<gene>
    <name evidence="1" type="ORF">ACH4TF_31435</name>
</gene>
<accession>A0ABW7TGD9</accession>
<protein>
    <recommendedName>
        <fullName evidence="3">Amidohydrolase</fullName>
    </recommendedName>
</protein>
<name>A0ABW7TGD9_9ACTN</name>
<keyword evidence="2" id="KW-1185">Reference proteome</keyword>
<evidence type="ECO:0008006" key="3">
    <source>
        <dbReference type="Google" id="ProtNLM"/>
    </source>
</evidence>